<dbReference type="SUPFAM" id="SSF52540">
    <property type="entry name" value="P-loop containing nucleoside triphosphate hydrolases"/>
    <property type="match status" value="1"/>
</dbReference>
<accession>A0ABS9UJW1</accession>
<name>A0ABS9UJW1_9BACT</name>
<reference evidence="2" key="1">
    <citation type="submission" date="2022-03" db="EMBL/GenBank/DDBJ databases">
        <title>De novo assembled genomes of Belliella spp. (Cyclobacteriaceae) strains.</title>
        <authorList>
            <person name="Szabo A."/>
            <person name="Korponai K."/>
            <person name="Felfoldi T."/>
        </authorList>
    </citation>
    <scope>NUCLEOTIDE SEQUENCE</scope>
    <source>
        <strain evidence="2">DSM 107340</strain>
    </source>
</reference>
<dbReference type="Gene3D" id="3.40.50.300">
    <property type="entry name" value="P-loop containing nucleotide triphosphate hydrolases"/>
    <property type="match status" value="1"/>
</dbReference>
<dbReference type="InterPro" id="IPR003959">
    <property type="entry name" value="ATPase_AAA_core"/>
</dbReference>
<dbReference type="InterPro" id="IPR051396">
    <property type="entry name" value="Bact_Antivir_Def_Nuclease"/>
</dbReference>
<feature type="domain" description="ATPase AAA-type core" evidence="1">
    <location>
        <begin position="14"/>
        <end position="286"/>
    </location>
</feature>
<dbReference type="InterPro" id="IPR027417">
    <property type="entry name" value="P-loop_NTPase"/>
</dbReference>
<dbReference type="PANTHER" id="PTHR43581">
    <property type="entry name" value="ATP/GTP PHOSPHATASE"/>
    <property type="match status" value="1"/>
</dbReference>
<keyword evidence="2" id="KW-0067">ATP-binding</keyword>
<protein>
    <submittedName>
        <fullName evidence="2">ATP-binding protein</fullName>
    </submittedName>
</protein>
<comment type="caution">
    <text evidence="2">The sequence shown here is derived from an EMBL/GenBank/DDBJ whole genome shotgun (WGS) entry which is preliminary data.</text>
</comment>
<proteinExistence type="predicted"/>
<evidence type="ECO:0000259" key="1">
    <source>
        <dbReference type="Pfam" id="PF13304"/>
    </source>
</evidence>
<dbReference type="EMBL" id="JAKZGS010000002">
    <property type="protein sequence ID" value="MCH7396907.1"/>
    <property type="molecule type" value="Genomic_DNA"/>
</dbReference>
<gene>
    <name evidence="2" type="ORF">MM236_02865</name>
</gene>
<dbReference type="Proteomes" id="UP001165488">
    <property type="component" value="Unassembled WGS sequence"/>
</dbReference>
<sequence>MAHSELSLKDMPSINIIIGKNDTGKTGLLKLLYATVKSLEVYSLKAKHSETVFKKELSEKLHDTFMPRKNGLGDLVQKGSKERLEVNLTIIGNNNKYNQDIHYSFGDRTEKVIPNCSEHIETLPPDTINALFIPAKEVLTAFNDIRNIRELQFGVGFDDTYLDLIKALNIPTSKGKVASELSQVNRSLEDLFEGKIEQTRQNDQPFIFKKGNQQFAMQQTAEGIKKIGILTTLITNRQLGKGTILFMDEPETALHPDAVRQMVEMLVAMSKAGVQIFLASHSYFVVKQLANCAKRDELDVSCWNLKREVSKPVSSSFHNLIDGVLPSNSIVDEALKMYDEEIYIDLK</sequence>
<keyword evidence="3" id="KW-1185">Reference proteome</keyword>
<evidence type="ECO:0000313" key="2">
    <source>
        <dbReference type="EMBL" id="MCH7396907.1"/>
    </source>
</evidence>
<evidence type="ECO:0000313" key="3">
    <source>
        <dbReference type="Proteomes" id="UP001165488"/>
    </source>
</evidence>
<keyword evidence="2" id="KW-0547">Nucleotide-binding</keyword>
<dbReference type="Pfam" id="PF13304">
    <property type="entry name" value="AAA_21"/>
    <property type="match status" value="1"/>
</dbReference>
<organism evidence="2 3">
    <name type="scientific">Belliella calami</name>
    <dbReference type="NCBI Taxonomy" id="2923436"/>
    <lineage>
        <taxon>Bacteria</taxon>
        <taxon>Pseudomonadati</taxon>
        <taxon>Bacteroidota</taxon>
        <taxon>Cytophagia</taxon>
        <taxon>Cytophagales</taxon>
        <taxon>Cyclobacteriaceae</taxon>
        <taxon>Belliella</taxon>
    </lineage>
</organism>
<dbReference type="GO" id="GO:0005524">
    <property type="term" value="F:ATP binding"/>
    <property type="evidence" value="ECO:0007669"/>
    <property type="project" value="UniProtKB-KW"/>
</dbReference>
<dbReference type="PANTHER" id="PTHR43581:SF2">
    <property type="entry name" value="EXCINUCLEASE ATPASE SUBUNIT"/>
    <property type="match status" value="1"/>
</dbReference>